<dbReference type="PANTHER" id="PTHR30482">
    <property type="entry name" value="HIGH-AFFINITY BRANCHED-CHAIN AMINO ACID TRANSPORT SYSTEM PERMEASE"/>
    <property type="match status" value="1"/>
</dbReference>
<evidence type="ECO:0000256" key="5">
    <source>
        <dbReference type="ARBA" id="ARBA00023136"/>
    </source>
</evidence>
<feature type="transmembrane region" description="Helical" evidence="6">
    <location>
        <begin position="28"/>
        <end position="48"/>
    </location>
</feature>
<dbReference type="InterPro" id="IPR043428">
    <property type="entry name" value="LivM-like"/>
</dbReference>
<dbReference type="Pfam" id="PF02653">
    <property type="entry name" value="BPD_transp_2"/>
    <property type="match status" value="1"/>
</dbReference>
<feature type="transmembrane region" description="Helical" evidence="6">
    <location>
        <begin position="269"/>
        <end position="293"/>
    </location>
</feature>
<keyword evidence="8" id="KW-1185">Reference proteome</keyword>
<keyword evidence="4 6" id="KW-1133">Transmembrane helix</keyword>
<keyword evidence="3 6" id="KW-0812">Transmembrane</keyword>
<dbReference type="PANTHER" id="PTHR30482:SF17">
    <property type="entry name" value="ABC TRANSPORTER ATP-BINDING PROTEIN"/>
    <property type="match status" value="1"/>
</dbReference>
<protein>
    <submittedName>
        <fullName evidence="7">Branched-chain amino acid ABC transporter permease</fullName>
    </submittedName>
</protein>
<keyword evidence="2" id="KW-1003">Cell membrane</keyword>
<reference evidence="7" key="1">
    <citation type="submission" date="2022-05" db="EMBL/GenBank/DDBJ databases">
        <title>Schlegelella sp. nov., isolated from mangrove soil.</title>
        <authorList>
            <person name="Liu Y."/>
            <person name="Ge X."/>
            <person name="Liu W."/>
        </authorList>
    </citation>
    <scope>NUCLEOTIDE SEQUENCE</scope>
    <source>
        <strain evidence="7">S2-27</strain>
    </source>
</reference>
<dbReference type="CDD" id="cd06581">
    <property type="entry name" value="TM_PBP1_LivM_like"/>
    <property type="match status" value="1"/>
</dbReference>
<feature type="transmembrane region" description="Helical" evidence="6">
    <location>
        <begin position="305"/>
        <end position="328"/>
    </location>
</feature>
<dbReference type="Proteomes" id="UP001165541">
    <property type="component" value="Unassembled WGS sequence"/>
</dbReference>
<feature type="transmembrane region" description="Helical" evidence="6">
    <location>
        <begin position="60"/>
        <end position="87"/>
    </location>
</feature>
<dbReference type="InterPro" id="IPR001851">
    <property type="entry name" value="ABC_transp_permease"/>
</dbReference>
<accession>A0ABT0YM96</accession>
<evidence type="ECO:0000313" key="8">
    <source>
        <dbReference type="Proteomes" id="UP001165541"/>
    </source>
</evidence>
<evidence type="ECO:0000256" key="2">
    <source>
        <dbReference type="ARBA" id="ARBA00022475"/>
    </source>
</evidence>
<organism evidence="7 8">
    <name type="scientific">Caldimonas mangrovi</name>
    <dbReference type="NCBI Taxonomy" id="2944811"/>
    <lineage>
        <taxon>Bacteria</taxon>
        <taxon>Pseudomonadati</taxon>
        <taxon>Pseudomonadota</taxon>
        <taxon>Betaproteobacteria</taxon>
        <taxon>Burkholderiales</taxon>
        <taxon>Sphaerotilaceae</taxon>
        <taxon>Caldimonas</taxon>
    </lineage>
</organism>
<evidence type="ECO:0000256" key="4">
    <source>
        <dbReference type="ARBA" id="ARBA00022989"/>
    </source>
</evidence>
<proteinExistence type="predicted"/>
<feature type="transmembrane region" description="Helical" evidence="6">
    <location>
        <begin position="134"/>
        <end position="152"/>
    </location>
</feature>
<keyword evidence="5 6" id="KW-0472">Membrane</keyword>
<evidence type="ECO:0000256" key="1">
    <source>
        <dbReference type="ARBA" id="ARBA00004651"/>
    </source>
</evidence>
<gene>
    <name evidence="7" type="ORF">M8A51_09955</name>
</gene>
<sequence length="334" mass="35256">MTSISSGEPVATAAPAFRRGVLDHALHLRWGLVLLALLVVFPIAAQALDESFYISLASRILIFALAATSLNLILGFGGLVSFGHAAFLGIGGYAVGILMQSGIASAWISWPAAVMAAAAFSFVIGAISLRTRGVYFIMITLAFAQMLYYVMISLRDYGGEDGLSLPARSTVGAGIDLGDDTTFYYVVLGLFVVVFVAIQRLLNARFGQVLQAARENETRMAAIGFPVYRYRLAAFTLAGALAGLAGALAANQSGIVSPALMHWSQSGQLMVMVILGGVGHLYGGFVGALVLLLLEEIAVGYTIHWQFGVGAVLLLVVLVAPQGVVGLLRRRSRS</sequence>
<feature type="transmembrane region" description="Helical" evidence="6">
    <location>
        <begin position="107"/>
        <end position="127"/>
    </location>
</feature>
<feature type="transmembrane region" description="Helical" evidence="6">
    <location>
        <begin position="183"/>
        <end position="202"/>
    </location>
</feature>
<comment type="caution">
    <text evidence="7">The sequence shown here is derived from an EMBL/GenBank/DDBJ whole genome shotgun (WGS) entry which is preliminary data.</text>
</comment>
<evidence type="ECO:0000256" key="6">
    <source>
        <dbReference type="SAM" id="Phobius"/>
    </source>
</evidence>
<evidence type="ECO:0000313" key="7">
    <source>
        <dbReference type="EMBL" id="MCM5679856.1"/>
    </source>
</evidence>
<evidence type="ECO:0000256" key="3">
    <source>
        <dbReference type="ARBA" id="ARBA00022692"/>
    </source>
</evidence>
<name>A0ABT0YM96_9BURK</name>
<dbReference type="EMBL" id="JAMKFE010000005">
    <property type="protein sequence ID" value="MCM5679856.1"/>
    <property type="molecule type" value="Genomic_DNA"/>
</dbReference>
<comment type="subcellular location">
    <subcellularLocation>
        <location evidence="1">Cell membrane</location>
        <topology evidence="1">Multi-pass membrane protein</topology>
    </subcellularLocation>
</comment>